<evidence type="ECO:0000313" key="1">
    <source>
        <dbReference type="EMBL" id="EJX04530.1"/>
    </source>
</evidence>
<feature type="non-terminal residue" evidence="1">
    <location>
        <position position="1"/>
    </location>
</feature>
<sequence length="24" mass="2593">SPFVYSDLAVQAGMPMTANVRKPL</sequence>
<protein>
    <submittedName>
        <fullName evidence="1">Uncharacterized protein</fullName>
    </submittedName>
</protein>
<organism evidence="1">
    <name type="scientific">gut metagenome</name>
    <dbReference type="NCBI Taxonomy" id="749906"/>
    <lineage>
        <taxon>unclassified sequences</taxon>
        <taxon>metagenomes</taxon>
        <taxon>organismal metagenomes</taxon>
    </lineage>
</organism>
<gene>
    <name evidence="1" type="ORF">EVA_07361</name>
</gene>
<comment type="caution">
    <text evidence="1">The sequence shown here is derived from an EMBL/GenBank/DDBJ whole genome shotgun (WGS) entry which is preliminary data.</text>
</comment>
<proteinExistence type="predicted"/>
<accession>J9GVH9</accession>
<name>J9GVH9_9ZZZZ</name>
<reference evidence="1" key="1">
    <citation type="journal article" date="2012" name="PLoS ONE">
        <title>Gene sets for utilization of primary and secondary nutrition supplies in the distal gut of endangered iberian lynx.</title>
        <authorList>
            <person name="Alcaide M."/>
            <person name="Messina E."/>
            <person name="Richter M."/>
            <person name="Bargiela R."/>
            <person name="Peplies J."/>
            <person name="Huws S.A."/>
            <person name="Newbold C.J."/>
            <person name="Golyshin P.N."/>
            <person name="Simon M.A."/>
            <person name="Lopez G."/>
            <person name="Yakimov M.M."/>
            <person name="Ferrer M."/>
        </authorList>
    </citation>
    <scope>NUCLEOTIDE SEQUENCE</scope>
</reference>
<dbReference type="AlphaFoldDB" id="J9GVH9"/>
<dbReference type="EMBL" id="AMCI01001774">
    <property type="protein sequence ID" value="EJX04530.1"/>
    <property type="molecule type" value="Genomic_DNA"/>
</dbReference>